<keyword evidence="3" id="KW-1185">Reference proteome</keyword>
<name>A0A1R3KR72_9ROSI</name>
<dbReference type="EMBL" id="AWUE01012298">
    <property type="protein sequence ID" value="OMP09602.1"/>
    <property type="molecule type" value="Genomic_DNA"/>
</dbReference>
<proteinExistence type="predicted"/>
<evidence type="ECO:0000313" key="3">
    <source>
        <dbReference type="Proteomes" id="UP000187203"/>
    </source>
</evidence>
<sequence>MGFLEQFHLLIRYKKGKTNQLADWLSRPPLKVANVVMYREPSNSVIYKEQYIEDTCFQNVSATGSREQHGWLPFRGWVIVQGRQAVCSIGKPIEVDSRGTPLTGSDSQESVALKFVQKIQLVHKQVEEQLIKAQAKYKERHDKHRVDHSFQVGDMVWLYLGRDRMKGRHMKLKPIRYGPFRIIEQYGTNAFKLDLPSYMHMYSVANVENLRLFEPSLLDEGDDTTLLPVVHDLVPMERATTDMLLDRKTRKTRNGEQEFYWVCPKGQYPNRTKWYSQEQMQEKFPQLLIDAFEGPKASLSGRSDP</sequence>
<feature type="domain" description="Tf2-1-like SH3-like" evidence="1">
    <location>
        <begin position="153"/>
        <end position="212"/>
    </location>
</feature>
<dbReference type="AlphaFoldDB" id="A0A1R3KR72"/>
<dbReference type="InterPro" id="IPR056924">
    <property type="entry name" value="SH3_Tf2-1"/>
</dbReference>
<comment type="caution">
    <text evidence="2">The sequence shown here is derived from an EMBL/GenBank/DDBJ whole genome shotgun (WGS) entry which is preliminary data.</text>
</comment>
<dbReference type="OrthoDB" id="1721574at2759"/>
<organism evidence="2 3">
    <name type="scientific">Corchorus olitorius</name>
    <dbReference type="NCBI Taxonomy" id="93759"/>
    <lineage>
        <taxon>Eukaryota</taxon>
        <taxon>Viridiplantae</taxon>
        <taxon>Streptophyta</taxon>
        <taxon>Embryophyta</taxon>
        <taxon>Tracheophyta</taxon>
        <taxon>Spermatophyta</taxon>
        <taxon>Magnoliopsida</taxon>
        <taxon>eudicotyledons</taxon>
        <taxon>Gunneridae</taxon>
        <taxon>Pentapetalae</taxon>
        <taxon>rosids</taxon>
        <taxon>malvids</taxon>
        <taxon>Malvales</taxon>
        <taxon>Malvaceae</taxon>
        <taxon>Grewioideae</taxon>
        <taxon>Apeibeae</taxon>
        <taxon>Corchorus</taxon>
    </lineage>
</organism>
<dbReference type="InterPro" id="IPR050951">
    <property type="entry name" value="Retrovirus_Pol_polyprotein"/>
</dbReference>
<evidence type="ECO:0000313" key="2">
    <source>
        <dbReference type="EMBL" id="OMP09602.1"/>
    </source>
</evidence>
<reference evidence="3" key="1">
    <citation type="submission" date="2013-09" db="EMBL/GenBank/DDBJ databases">
        <title>Corchorus olitorius genome sequencing.</title>
        <authorList>
            <person name="Alam M."/>
            <person name="Haque M.S."/>
            <person name="Islam M.S."/>
            <person name="Emdad E.M."/>
            <person name="Islam M.M."/>
            <person name="Ahmed B."/>
            <person name="Halim A."/>
            <person name="Hossen Q.M.M."/>
            <person name="Hossain M.Z."/>
            <person name="Ahmed R."/>
            <person name="Khan M.M."/>
            <person name="Islam R."/>
            <person name="Rashid M.M."/>
            <person name="Khan S.A."/>
            <person name="Rahman M.S."/>
            <person name="Alam M."/>
            <person name="Yahiya A.S."/>
            <person name="Khan M.S."/>
            <person name="Azam M.S."/>
            <person name="Haque T."/>
            <person name="Lashkar M.Z.H."/>
            <person name="Akhand A.I."/>
            <person name="Morshed G."/>
            <person name="Roy S."/>
            <person name="Uddin K.S."/>
            <person name="Rabeya T."/>
            <person name="Hossain A.S."/>
            <person name="Chowdhury A."/>
            <person name="Snigdha A.R."/>
            <person name="Mortoza M.S."/>
            <person name="Matin S.A."/>
            <person name="Hoque S.M.E."/>
            <person name="Islam M.K."/>
            <person name="Roy D.K."/>
            <person name="Haider R."/>
            <person name="Moosa M.M."/>
            <person name="Elias S.M."/>
            <person name="Hasan A.M."/>
            <person name="Jahan S."/>
            <person name="Shafiuddin M."/>
            <person name="Mahmood N."/>
            <person name="Shommy N.S."/>
        </authorList>
    </citation>
    <scope>NUCLEOTIDE SEQUENCE [LARGE SCALE GENOMIC DNA]</scope>
    <source>
        <strain evidence="3">cv. O-4</strain>
    </source>
</reference>
<evidence type="ECO:0000259" key="1">
    <source>
        <dbReference type="Pfam" id="PF24626"/>
    </source>
</evidence>
<dbReference type="Proteomes" id="UP000187203">
    <property type="component" value="Unassembled WGS sequence"/>
</dbReference>
<dbReference type="STRING" id="93759.A0A1R3KR72"/>
<gene>
    <name evidence="2" type="ORF">COLO4_05313</name>
</gene>
<accession>A0A1R3KR72</accession>
<protein>
    <submittedName>
        <fullName evidence="2">Kanadaptin-like protein</fullName>
    </submittedName>
</protein>
<dbReference type="Pfam" id="PF24626">
    <property type="entry name" value="SH3_Tf2-1"/>
    <property type="match status" value="1"/>
</dbReference>
<dbReference type="PANTHER" id="PTHR37984">
    <property type="entry name" value="PROTEIN CBG26694"/>
    <property type="match status" value="1"/>
</dbReference>
<dbReference type="PANTHER" id="PTHR37984:SF5">
    <property type="entry name" value="PROTEIN NYNRIN-LIKE"/>
    <property type="match status" value="1"/>
</dbReference>